<reference evidence="3 4" key="1">
    <citation type="journal article" date="2011" name="PLoS Pathog.">
        <title>Genomic and proteomic analyses of the fungus Arthrobotrys oligospora provide insights into nematode-trap formation.</title>
        <authorList>
            <person name="Yang J."/>
            <person name="Wang L."/>
            <person name="Ji X."/>
            <person name="Feng Y."/>
            <person name="Li X."/>
            <person name="Zou C."/>
            <person name="Xu J."/>
            <person name="Ren Y."/>
            <person name="Mi Q."/>
            <person name="Wu J."/>
            <person name="Liu S."/>
            <person name="Liu Y."/>
            <person name="Huang X."/>
            <person name="Wang H."/>
            <person name="Niu X."/>
            <person name="Li J."/>
            <person name="Liang L."/>
            <person name="Luo Y."/>
            <person name="Ji K."/>
            <person name="Zhou W."/>
            <person name="Yu Z."/>
            <person name="Li G."/>
            <person name="Liu Y."/>
            <person name="Li L."/>
            <person name="Qiao M."/>
            <person name="Feng L."/>
            <person name="Zhang K.-Q."/>
        </authorList>
    </citation>
    <scope>NUCLEOTIDE SEQUENCE [LARGE SCALE GENOMIC DNA]</scope>
    <source>
        <strain evidence="4">ATCC 24927 / CBS 115.81 / DSM 1491</strain>
    </source>
</reference>
<gene>
    <name evidence="3" type="ORF">AOL_s00140g10</name>
</gene>
<evidence type="ECO:0000259" key="2">
    <source>
        <dbReference type="SMART" id="SM00355"/>
    </source>
</evidence>
<protein>
    <recommendedName>
        <fullName evidence="2">C2H2-type domain-containing protein</fullName>
    </recommendedName>
</protein>
<name>G1XM41_ARTOA</name>
<feature type="compositionally biased region" description="Polar residues" evidence="1">
    <location>
        <begin position="781"/>
        <end position="791"/>
    </location>
</feature>
<evidence type="ECO:0000256" key="1">
    <source>
        <dbReference type="SAM" id="MobiDB-lite"/>
    </source>
</evidence>
<accession>G1XM41</accession>
<feature type="compositionally biased region" description="Low complexity" evidence="1">
    <location>
        <begin position="499"/>
        <end position="515"/>
    </location>
</feature>
<dbReference type="eggNOG" id="ENOG502SAWK">
    <property type="taxonomic scope" value="Eukaryota"/>
</dbReference>
<comment type="caution">
    <text evidence="3">The sequence shown here is derived from an EMBL/GenBank/DDBJ whole genome shotgun (WGS) entry which is preliminary data.</text>
</comment>
<dbReference type="GeneID" id="22896530"/>
<dbReference type="SMART" id="SM00355">
    <property type="entry name" value="ZnF_C2H2"/>
    <property type="match status" value="2"/>
</dbReference>
<feature type="region of interest" description="Disordered" evidence="1">
    <location>
        <begin position="491"/>
        <end position="563"/>
    </location>
</feature>
<dbReference type="InterPro" id="IPR013087">
    <property type="entry name" value="Znf_C2H2_type"/>
</dbReference>
<feature type="region of interest" description="Disordered" evidence="1">
    <location>
        <begin position="276"/>
        <end position="303"/>
    </location>
</feature>
<feature type="region of interest" description="Disordered" evidence="1">
    <location>
        <begin position="390"/>
        <end position="434"/>
    </location>
</feature>
<proteinExistence type="predicted"/>
<dbReference type="OrthoDB" id="5382659at2759"/>
<feature type="domain" description="C2H2-type" evidence="2">
    <location>
        <begin position="251"/>
        <end position="276"/>
    </location>
</feature>
<evidence type="ECO:0000313" key="4">
    <source>
        <dbReference type="Proteomes" id="UP000008784"/>
    </source>
</evidence>
<sequence>MSSHTFEDVAAIKVEPADDLHPVQPTVLRNIHDEPSGYAPSSTSGFKDYPIFDNSSRFTACTSPAPTEIAEYATTGQKCIFHWLPCSFQADHFDDWLEHTESHIMRAEWGNQSNLVLAGMPNLWNCGFGCGFQIEENHDPKSIWEDKLRHIYQHLLDKRPVEDLKEDSAWMEYYHPHVGIRKQTSPVKDRDVEKETTPLISNERLILSRSIVRVRRSLPCRDYSMLDCNDVFLNRRILDDHMLHVHGIKAYRCLKHGCSYQTARYDNLRSHVKWRHGPGVDTTTKRSESAEPTELAEHKRPRHHIYTKPIPRFSDTETTENRKGKVDNERTLLHPPSKFRGLLPALADTLSALQVDGSAKKEIQSPRDEFELTVTNNTSFRVDNILDAAESGRENKAQKHVGRSPPLEILGPSPFNTSEPPGEAGANQKSSTIVPDHIRATSHRAAKETAIDTLGNQLLRETAARVRAYALQTVAELLRQQFAECSLRFTNPNATADTGESSSSGELVSSTESGSRTSLPTAELNQGRSIWNKRKAPSRQEGEGADDDDEDDEDNRKKRPRMSKSSLCTPCVRRYACIYFANAMDSKDSHFLNVDLTRWQTECYRSGFETVARVKSHLYSHHQWGCKKCYRNFPTAEAHYDHSHGDCQESTETAPVFLSREQISQLKSKKPVPGVNTEEKKWRSIFRLVFPDQESIPSPFIKPSEEAIRDGAPDNQELLKPFDQALLGIKIVWGNVVDAIMENYPISENPNDMDMASWKAVFEDIVENTARSNTRNDESDPTPSLVNSTNTASESISEVAYEFFQGTASPTILESTIPNPLSDPLFGLDKAQFNELPAWAEPWKFNPFTGEPLGGNSAYLGETPIEWLSQELSQFTNNENSDRTEAE</sequence>
<dbReference type="STRING" id="756982.G1XM41"/>
<dbReference type="HOGENOM" id="CLU_325155_0_0_1"/>
<dbReference type="AlphaFoldDB" id="G1XM41"/>
<feature type="compositionally biased region" description="Polar residues" evidence="1">
    <location>
        <begin position="516"/>
        <end position="529"/>
    </location>
</feature>
<dbReference type="Proteomes" id="UP000008784">
    <property type="component" value="Unassembled WGS sequence"/>
</dbReference>
<dbReference type="InParanoid" id="G1XM41"/>
<evidence type="ECO:0000313" key="3">
    <source>
        <dbReference type="EMBL" id="EGX45694.1"/>
    </source>
</evidence>
<dbReference type="PANTHER" id="PTHR38166">
    <property type="entry name" value="C2H2-TYPE DOMAIN-CONTAINING PROTEIN-RELATED"/>
    <property type="match status" value="1"/>
</dbReference>
<dbReference type="PANTHER" id="PTHR38166:SF1">
    <property type="entry name" value="C2H2-TYPE DOMAIN-CONTAINING PROTEIN"/>
    <property type="match status" value="1"/>
</dbReference>
<feature type="region of interest" description="Disordered" evidence="1">
    <location>
        <begin position="771"/>
        <end position="791"/>
    </location>
</feature>
<feature type="domain" description="C2H2-type" evidence="2">
    <location>
        <begin position="221"/>
        <end position="246"/>
    </location>
</feature>
<keyword evidence="4" id="KW-1185">Reference proteome</keyword>
<feature type="compositionally biased region" description="Acidic residues" evidence="1">
    <location>
        <begin position="543"/>
        <end position="553"/>
    </location>
</feature>
<dbReference type="RefSeq" id="XP_011125553.1">
    <property type="nucleotide sequence ID" value="XM_011127251.1"/>
</dbReference>
<organism evidence="3 4">
    <name type="scientific">Arthrobotrys oligospora (strain ATCC 24927 / CBS 115.81 / DSM 1491)</name>
    <name type="common">Nematode-trapping fungus</name>
    <name type="synonym">Didymozoophaga oligospora</name>
    <dbReference type="NCBI Taxonomy" id="756982"/>
    <lineage>
        <taxon>Eukaryota</taxon>
        <taxon>Fungi</taxon>
        <taxon>Dikarya</taxon>
        <taxon>Ascomycota</taxon>
        <taxon>Pezizomycotina</taxon>
        <taxon>Orbiliomycetes</taxon>
        <taxon>Orbiliales</taxon>
        <taxon>Orbiliaceae</taxon>
        <taxon>Orbilia</taxon>
        <taxon>Orbilia oligospora</taxon>
    </lineage>
</organism>
<dbReference type="EMBL" id="ADOT01000227">
    <property type="protein sequence ID" value="EGX45694.1"/>
    <property type="molecule type" value="Genomic_DNA"/>
</dbReference>